<name>A0AAD8EP71_DIPPU</name>
<feature type="region of interest" description="Disordered" evidence="1">
    <location>
        <begin position="361"/>
        <end position="387"/>
    </location>
</feature>
<evidence type="ECO:0000313" key="3">
    <source>
        <dbReference type="Proteomes" id="UP001233999"/>
    </source>
</evidence>
<protein>
    <submittedName>
        <fullName evidence="2">Uncharacterized protein</fullName>
    </submittedName>
</protein>
<dbReference type="AlphaFoldDB" id="A0AAD8EP71"/>
<reference evidence="2" key="2">
    <citation type="submission" date="2023-05" db="EMBL/GenBank/DDBJ databases">
        <authorList>
            <person name="Fouks B."/>
        </authorList>
    </citation>
    <scope>NUCLEOTIDE SEQUENCE</scope>
    <source>
        <strain evidence="2">Stay&amp;Tobe</strain>
        <tissue evidence="2">Testes</tissue>
    </source>
</reference>
<keyword evidence="3" id="KW-1185">Reference proteome</keyword>
<accession>A0AAD8EP71</accession>
<sequence length="387" mass="45166">MAVLKNAEDEIERKSSESIKIGFETKDTIFQTTKIVNKMQDVEEEVEETLFLSKEQINQLDQAEDSYQNLPYVTQSTQQEKNVKDLVVDMEADITKEDIMLRLRREVLLSLISPNLNKILIKFYTTRKKCQGLSGRYGSGHYQRRYNEKCILDFKMLMLFVIEVKADTGKKISSETLPFPDQDCINNSQTEKPPVLNSEITQEIEHNEKQNTYISRDFETMSEILEFYTNQGTDVIRMKENRQTFKENIPLTRYEISKEEIIKCQKANENGYVMKNENLKPELENQEIQLETNFKELVEDIPLTGYEISNEEIIKIQETNEDESLGSLEIENQEIQLETNFKEIVEDIPLTGYEISNEEIIKSQETNEDESLGSVMKNENLKPEVRN</sequence>
<dbReference type="Proteomes" id="UP001233999">
    <property type="component" value="Unassembled WGS sequence"/>
</dbReference>
<reference evidence="2" key="1">
    <citation type="journal article" date="2023" name="IScience">
        <title>Live-bearing cockroach genome reveals convergent evolutionary mechanisms linked to viviparity in insects and beyond.</title>
        <authorList>
            <person name="Fouks B."/>
            <person name="Harrison M.C."/>
            <person name="Mikhailova A.A."/>
            <person name="Marchal E."/>
            <person name="English S."/>
            <person name="Carruthers M."/>
            <person name="Jennings E.C."/>
            <person name="Chiamaka E.L."/>
            <person name="Frigard R.A."/>
            <person name="Pippel M."/>
            <person name="Attardo G.M."/>
            <person name="Benoit J.B."/>
            <person name="Bornberg-Bauer E."/>
            <person name="Tobe S.S."/>
        </authorList>
    </citation>
    <scope>NUCLEOTIDE SEQUENCE</scope>
    <source>
        <strain evidence="2">Stay&amp;Tobe</strain>
    </source>
</reference>
<evidence type="ECO:0000313" key="2">
    <source>
        <dbReference type="EMBL" id="KAJ9597341.1"/>
    </source>
</evidence>
<dbReference type="EMBL" id="JASPKZ010001617">
    <property type="protein sequence ID" value="KAJ9597341.1"/>
    <property type="molecule type" value="Genomic_DNA"/>
</dbReference>
<evidence type="ECO:0000256" key="1">
    <source>
        <dbReference type="SAM" id="MobiDB-lite"/>
    </source>
</evidence>
<proteinExistence type="predicted"/>
<organism evidence="2 3">
    <name type="scientific">Diploptera punctata</name>
    <name type="common">Pacific beetle cockroach</name>
    <dbReference type="NCBI Taxonomy" id="6984"/>
    <lineage>
        <taxon>Eukaryota</taxon>
        <taxon>Metazoa</taxon>
        <taxon>Ecdysozoa</taxon>
        <taxon>Arthropoda</taxon>
        <taxon>Hexapoda</taxon>
        <taxon>Insecta</taxon>
        <taxon>Pterygota</taxon>
        <taxon>Neoptera</taxon>
        <taxon>Polyneoptera</taxon>
        <taxon>Dictyoptera</taxon>
        <taxon>Blattodea</taxon>
        <taxon>Blaberoidea</taxon>
        <taxon>Blaberidae</taxon>
        <taxon>Diplopterinae</taxon>
        <taxon>Diploptera</taxon>
    </lineage>
</organism>
<comment type="caution">
    <text evidence="2">The sequence shown here is derived from an EMBL/GenBank/DDBJ whole genome shotgun (WGS) entry which is preliminary data.</text>
</comment>
<gene>
    <name evidence="2" type="ORF">L9F63_011812</name>
</gene>